<accession>A0AA35PQW4</accession>
<evidence type="ECO:0000313" key="1">
    <source>
        <dbReference type="EMBL" id="CAI5797124.1"/>
    </source>
</evidence>
<gene>
    <name evidence="1" type="ORF">PODLI_1B033509</name>
</gene>
<organism evidence="1 2">
    <name type="scientific">Podarcis lilfordi</name>
    <name type="common">Lilford's wall lizard</name>
    <dbReference type="NCBI Taxonomy" id="74358"/>
    <lineage>
        <taxon>Eukaryota</taxon>
        <taxon>Metazoa</taxon>
        <taxon>Chordata</taxon>
        <taxon>Craniata</taxon>
        <taxon>Vertebrata</taxon>
        <taxon>Euteleostomi</taxon>
        <taxon>Lepidosauria</taxon>
        <taxon>Squamata</taxon>
        <taxon>Bifurcata</taxon>
        <taxon>Unidentata</taxon>
        <taxon>Episquamata</taxon>
        <taxon>Laterata</taxon>
        <taxon>Lacertibaenia</taxon>
        <taxon>Lacertidae</taxon>
        <taxon>Podarcis</taxon>
    </lineage>
</organism>
<dbReference type="EMBL" id="OX395143">
    <property type="protein sequence ID" value="CAI5797124.1"/>
    <property type="molecule type" value="Genomic_DNA"/>
</dbReference>
<sequence length="123" mass="13071">MNQVETPGDAGTLPCAIFVDRCLPTCHRVQQSASSSNSSQLQDPDAHKPGISSLSYYGFCPCPMRLLLSAMSGEQGWGTWYPPVIAGPQTPISPSQYGKWYGVMSTVACPTTDGGLQVPPPPL</sequence>
<dbReference type="AlphaFoldDB" id="A0AA35PQW4"/>
<dbReference type="Proteomes" id="UP001178461">
    <property type="component" value="Chromosome 16"/>
</dbReference>
<reference evidence="1" key="1">
    <citation type="submission" date="2022-12" db="EMBL/GenBank/DDBJ databases">
        <authorList>
            <person name="Alioto T."/>
            <person name="Alioto T."/>
            <person name="Gomez Garrido J."/>
        </authorList>
    </citation>
    <scope>NUCLEOTIDE SEQUENCE</scope>
</reference>
<proteinExistence type="predicted"/>
<keyword evidence="2" id="KW-1185">Reference proteome</keyword>
<evidence type="ECO:0000313" key="2">
    <source>
        <dbReference type="Proteomes" id="UP001178461"/>
    </source>
</evidence>
<protein>
    <submittedName>
        <fullName evidence="1">Uncharacterized protein</fullName>
    </submittedName>
</protein>
<name>A0AA35PQW4_9SAUR</name>